<accession>A0AAN8T8M1</accession>
<dbReference type="AlphaFoldDB" id="A0AAN8T8M1"/>
<keyword evidence="2" id="KW-1185">Reference proteome</keyword>
<organism evidence="1 2">
    <name type="scientific">Solanum bulbocastanum</name>
    <name type="common">Wild potato</name>
    <dbReference type="NCBI Taxonomy" id="147425"/>
    <lineage>
        <taxon>Eukaryota</taxon>
        <taxon>Viridiplantae</taxon>
        <taxon>Streptophyta</taxon>
        <taxon>Embryophyta</taxon>
        <taxon>Tracheophyta</taxon>
        <taxon>Spermatophyta</taxon>
        <taxon>Magnoliopsida</taxon>
        <taxon>eudicotyledons</taxon>
        <taxon>Gunneridae</taxon>
        <taxon>Pentapetalae</taxon>
        <taxon>asterids</taxon>
        <taxon>lamiids</taxon>
        <taxon>Solanales</taxon>
        <taxon>Solanaceae</taxon>
        <taxon>Solanoideae</taxon>
        <taxon>Solaneae</taxon>
        <taxon>Solanum</taxon>
    </lineage>
</organism>
<protein>
    <submittedName>
        <fullName evidence="1">Uncharacterized protein</fullName>
    </submittedName>
</protein>
<comment type="caution">
    <text evidence="1">The sequence shown here is derived from an EMBL/GenBank/DDBJ whole genome shotgun (WGS) entry which is preliminary data.</text>
</comment>
<proteinExistence type="predicted"/>
<reference evidence="1 2" key="1">
    <citation type="submission" date="2024-02" db="EMBL/GenBank/DDBJ databases">
        <title>de novo genome assembly of Solanum bulbocastanum strain 11H21.</title>
        <authorList>
            <person name="Hosaka A.J."/>
        </authorList>
    </citation>
    <scope>NUCLEOTIDE SEQUENCE [LARGE SCALE GENOMIC DNA]</scope>
    <source>
        <tissue evidence="1">Young leaves</tissue>
    </source>
</reference>
<evidence type="ECO:0000313" key="2">
    <source>
        <dbReference type="Proteomes" id="UP001371456"/>
    </source>
</evidence>
<evidence type="ECO:0000313" key="1">
    <source>
        <dbReference type="EMBL" id="KAK6782565.1"/>
    </source>
</evidence>
<sequence>MSSIDFSYYHQLFKKSFFLFFVL</sequence>
<gene>
    <name evidence="1" type="ORF">RDI58_020361</name>
</gene>
<dbReference type="Proteomes" id="UP001371456">
    <property type="component" value="Unassembled WGS sequence"/>
</dbReference>
<name>A0AAN8T8M1_SOLBU</name>
<dbReference type="EMBL" id="JBANQN010000008">
    <property type="protein sequence ID" value="KAK6782565.1"/>
    <property type="molecule type" value="Genomic_DNA"/>
</dbReference>